<evidence type="ECO:0000256" key="5">
    <source>
        <dbReference type="SAM" id="MobiDB-lite"/>
    </source>
</evidence>
<comment type="similarity">
    <text evidence="1">Belongs to the GMC oxidoreductase family.</text>
</comment>
<protein>
    <submittedName>
        <fullName evidence="7">GMC oxidoreductase</fullName>
    </submittedName>
</protein>
<feature type="domain" description="Glucose-methanol-choline oxidoreductase N-terminal" evidence="6">
    <location>
        <begin position="349"/>
        <end position="363"/>
    </location>
</feature>
<dbReference type="PIRSF" id="PIRSF000137">
    <property type="entry name" value="Alcohol_oxidase"/>
    <property type="match status" value="1"/>
</dbReference>
<organism evidence="7 8">
    <name type="scientific">Aspergillus uvarum CBS 121591</name>
    <dbReference type="NCBI Taxonomy" id="1448315"/>
    <lineage>
        <taxon>Eukaryota</taxon>
        <taxon>Fungi</taxon>
        <taxon>Dikarya</taxon>
        <taxon>Ascomycota</taxon>
        <taxon>Pezizomycotina</taxon>
        <taxon>Eurotiomycetes</taxon>
        <taxon>Eurotiomycetidae</taxon>
        <taxon>Eurotiales</taxon>
        <taxon>Aspergillaceae</taxon>
        <taxon>Aspergillus</taxon>
        <taxon>Aspergillus subgen. Circumdati</taxon>
    </lineage>
</organism>
<dbReference type="OrthoDB" id="269227at2759"/>
<dbReference type="PANTHER" id="PTHR11552:SF138">
    <property type="entry name" value="DEHYDROGENASE PKFF-RELATED"/>
    <property type="match status" value="1"/>
</dbReference>
<feature type="region of interest" description="Disordered" evidence="5">
    <location>
        <begin position="650"/>
        <end position="675"/>
    </location>
</feature>
<evidence type="ECO:0000256" key="3">
    <source>
        <dbReference type="PIRSR" id="PIRSR000137-1"/>
    </source>
</evidence>
<name>A0A319CFB2_9EURO</name>
<evidence type="ECO:0000256" key="2">
    <source>
        <dbReference type="ARBA" id="ARBA00023180"/>
    </source>
</evidence>
<gene>
    <name evidence="7" type="ORF">BO82DRAFT_381369</name>
</gene>
<keyword evidence="2" id="KW-0325">Glycoprotein</keyword>
<dbReference type="PANTHER" id="PTHR11552">
    <property type="entry name" value="GLUCOSE-METHANOL-CHOLINE GMC OXIDOREDUCTASE"/>
    <property type="match status" value="1"/>
</dbReference>
<dbReference type="Gene3D" id="3.30.560.10">
    <property type="entry name" value="Glucose Oxidase, domain 3"/>
    <property type="match status" value="1"/>
</dbReference>
<evidence type="ECO:0000313" key="7">
    <source>
        <dbReference type="EMBL" id="PYH84536.1"/>
    </source>
</evidence>
<dbReference type="GO" id="GO:0016614">
    <property type="term" value="F:oxidoreductase activity, acting on CH-OH group of donors"/>
    <property type="evidence" value="ECO:0007669"/>
    <property type="project" value="InterPro"/>
</dbReference>
<accession>A0A319CFB2</accession>
<dbReference type="Proteomes" id="UP000248340">
    <property type="component" value="Unassembled WGS sequence"/>
</dbReference>
<dbReference type="Pfam" id="PF05199">
    <property type="entry name" value="GMC_oxred_C"/>
    <property type="match status" value="1"/>
</dbReference>
<dbReference type="VEuPathDB" id="FungiDB:BO82DRAFT_381369"/>
<dbReference type="Gene3D" id="3.50.50.60">
    <property type="entry name" value="FAD/NAD(P)-binding domain"/>
    <property type="match status" value="1"/>
</dbReference>
<proteinExistence type="inferred from homology"/>
<dbReference type="GO" id="GO:0044550">
    <property type="term" value="P:secondary metabolite biosynthetic process"/>
    <property type="evidence" value="ECO:0007669"/>
    <property type="project" value="TreeGrafter"/>
</dbReference>
<dbReference type="SUPFAM" id="SSF54373">
    <property type="entry name" value="FAD-linked reductases, C-terminal domain"/>
    <property type="match status" value="1"/>
</dbReference>
<evidence type="ECO:0000256" key="1">
    <source>
        <dbReference type="ARBA" id="ARBA00010790"/>
    </source>
</evidence>
<dbReference type="InterPro" id="IPR012132">
    <property type="entry name" value="GMC_OxRdtase"/>
</dbReference>
<dbReference type="Pfam" id="PF00732">
    <property type="entry name" value="GMC_oxred_N"/>
    <property type="match status" value="1"/>
</dbReference>
<keyword evidence="8" id="KW-1185">Reference proteome</keyword>
<dbReference type="GO" id="GO:0050660">
    <property type="term" value="F:flavin adenine dinucleotide binding"/>
    <property type="evidence" value="ECO:0007669"/>
    <property type="project" value="InterPro"/>
</dbReference>
<dbReference type="InterPro" id="IPR000172">
    <property type="entry name" value="GMC_OxRdtase_N"/>
</dbReference>
<dbReference type="GeneID" id="37140587"/>
<feature type="binding site" evidence="4">
    <location>
        <begin position="82"/>
        <end position="83"/>
    </location>
    <ligand>
        <name>FAD</name>
        <dbReference type="ChEBI" id="CHEBI:57692"/>
    </ligand>
</feature>
<dbReference type="PROSITE" id="PS00624">
    <property type="entry name" value="GMC_OXRED_2"/>
    <property type="match status" value="1"/>
</dbReference>
<evidence type="ECO:0000256" key="4">
    <source>
        <dbReference type="PIRSR" id="PIRSR000137-2"/>
    </source>
</evidence>
<comment type="cofactor">
    <cofactor evidence="4">
        <name>FAD</name>
        <dbReference type="ChEBI" id="CHEBI:57692"/>
    </cofactor>
</comment>
<feature type="binding site" evidence="4">
    <location>
        <begin position="631"/>
        <end position="632"/>
    </location>
    <ligand>
        <name>FAD</name>
        <dbReference type="ChEBI" id="CHEBI:57692"/>
    </ligand>
</feature>
<reference evidence="7 8" key="1">
    <citation type="submission" date="2016-12" db="EMBL/GenBank/DDBJ databases">
        <title>The genomes of Aspergillus section Nigri reveals drivers in fungal speciation.</title>
        <authorList>
            <consortium name="DOE Joint Genome Institute"/>
            <person name="Vesth T.C."/>
            <person name="Nybo J."/>
            <person name="Theobald S."/>
            <person name="Brandl J."/>
            <person name="Frisvad J.C."/>
            <person name="Nielsen K.F."/>
            <person name="Lyhne E.K."/>
            <person name="Kogle M.E."/>
            <person name="Kuo A."/>
            <person name="Riley R."/>
            <person name="Clum A."/>
            <person name="Nolan M."/>
            <person name="Lipzen A."/>
            <person name="Salamov A."/>
            <person name="Henrissat B."/>
            <person name="Wiebenga A."/>
            <person name="De Vries R.P."/>
            <person name="Grigoriev I.V."/>
            <person name="Mortensen U.H."/>
            <person name="Andersen M.R."/>
            <person name="Baker S.E."/>
        </authorList>
    </citation>
    <scope>NUCLEOTIDE SEQUENCE [LARGE SCALE GENOMIC DNA]</scope>
    <source>
        <strain evidence="7 8">CBS 121591</strain>
    </source>
</reference>
<dbReference type="AlphaFoldDB" id="A0A319CFB2"/>
<dbReference type="SUPFAM" id="SSF51905">
    <property type="entry name" value="FAD/NAD(P)-binding domain"/>
    <property type="match status" value="1"/>
</dbReference>
<dbReference type="STRING" id="1448315.A0A319CFB2"/>
<sequence length="675" mass="73445">MCCRLTSAVAVAQRGMPRVYHMPFRRQKIAGHSSSGKRTVFRYQKAAHNVLYIIFSHTTQGATQGLFGSDASFDYVVVGAGTSGFTLAARLAEQKFSVALIEAGDFYEVVWPVAKIPGAVIIGLGSSPTSTTPVDWNFITAPIPGANYRKVHYARHKTFGGCSVCNVMIYQRPDNGSMQRWADLVQDESYTFDRVLPFYQRTPTFYPPQNELRPPNASAQYNPAAYSPAGEPLQVSYPIDSIPFSSWMVGGMQAIGINETQDFSSGHLLGAQWCPFTVRPSDRTRSSSEAAFMSAAANNDRLATLTLYKTTMGKRILFDADRKASGVEVRTGTSTYTLHANREVIVSAGAFQSPQLLMVSGIGPAEALTQHNIPQLVDLPGVGQNMWEHLLFGPSYRVSLITGTNIANNPAFAAEHLALYFSLRRGLFSNPSADYLAWEKIPDPLRQRFSADTLGNLSWFPPSWPEAEYISFHIYLGDLADPLLDQPKDGFMYASMIGSLVAPSSRGTVTLASNDTDILPIVQPNWLSTEADAQMVVAIYRRMREAWHSAAMAPIVIGEEYFPGPKVQTDEEILEAIRQTVMTIYHAACTCKMGTRNDSMAVVDHRARVFGVTGLRVVDASAFAILPPGHPQATCYMLAEKIAADIIHGSGDGNGNGDDGDDDGDSGDKGGNGGG</sequence>
<dbReference type="InterPro" id="IPR007867">
    <property type="entry name" value="GMC_OxRtase_C"/>
</dbReference>
<dbReference type="EMBL" id="KZ821683">
    <property type="protein sequence ID" value="PYH84536.1"/>
    <property type="molecule type" value="Genomic_DNA"/>
</dbReference>
<feature type="active site" description="Proton acceptor" evidence="3">
    <location>
        <position position="630"/>
    </location>
</feature>
<evidence type="ECO:0000313" key="8">
    <source>
        <dbReference type="Proteomes" id="UP000248340"/>
    </source>
</evidence>
<keyword evidence="4" id="KW-0274">FAD</keyword>
<dbReference type="RefSeq" id="XP_025494736.1">
    <property type="nucleotide sequence ID" value="XM_025637845.1"/>
</dbReference>
<evidence type="ECO:0000259" key="6">
    <source>
        <dbReference type="PROSITE" id="PS00624"/>
    </source>
</evidence>
<dbReference type="InterPro" id="IPR036188">
    <property type="entry name" value="FAD/NAD-bd_sf"/>
</dbReference>
<keyword evidence="4" id="KW-0285">Flavoprotein</keyword>
<feature type="active site" description="Proton donor" evidence="3">
    <location>
        <position position="586"/>
    </location>
</feature>